<accession>A0A4Y2NFQ4</accession>
<gene>
    <name evidence="1" type="ORF">AVEN_80110_1</name>
</gene>
<organism evidence="1 2">
    <name type="scientific">Araneus ventricosus</name>
    <name type="common">Orbweaver spider</name>
    <name type="synonym">Epeira ventricosa</name>
    <dbReference type="NCBI Taxonomy" id="182803"/>
    <lineage>
        <taxon>Eukaryota</taxon>
        <taxon>Metazoa</taxon>
        <taxon>Ecdysozoa</taxon>
        <taxon>Arthropoda</taxon>
        <taxon>Chelicerata</taxon>
        <taxon>Arachnida</taxon>
        <taxon>Araneae</taxon>
        <taxon>Araneomorphae</taxon>
        <taxon>Entelegynae</taxon>
        <taxon>Araneoidea</taxon>
        <taxon>Araneidae</taxon>
        <taxon>Araneus</taxon>
    </lineage>
</organism>
<name>A0A4Y2NFQ4_ARAVE</name>
<sequence>MASKLFKTAELIEDELSHANLSDDEDVIPPFFNPTSPIPPQTAPFDSFRTRAVSGAFVNFTGEKWFLSLWTIDLPNLGVVLLEFL</sequence>
<dbReference type="AlphaFoldDB" id="A0A4Y2NFQ4"/>
<proteinExistence type="predicted"/>
<dbReference type="EMBL" id="BGPR01009065">
    <property type="protein sequence ID" value="GBN37753.1"/>
    <property type="molecule type" value="Genomic_DNA"/>
</dbReference>
<comment type="caution">
    <text evidence="1">The sequence shown here is derived from an EMBL/GenBank/DDBJ whole genome shotgun (WGS) entry which is preliminary data.</text>
</comment>
<evidence type="ECO:0000313" key="2">
    <source>
        <dbReference type="Proteomes" id="UP000499080"/>
    </source>
</evidence>
<dbReference type="Proteomes" id="UP000499080">
    <property type="component" value="Unassembled WGS sequence"/>
</dbReference>
<protein>
    <submittedName>
        <fullName evidence="1">Uncharacterized protein</fullName>
    </submittedName>
</protein>
<evidence type="ECO:0000313" key="1">
    <source>
        <dbReference type="EMBL" id="GBN37753.1"/>
    </source>
</evidence>
<reference evidence="1 2" key="1">
    <citation type="journal article" date="2019" name="Sci. Rep.">
        <title>Orb-weaving spider Araneus ventricosus genome elucidates the spidroin gene catalogue.</title>
        <authorList>
            <person name="Kono N."/>
            <person name="Nakamura H."/>
            <person name="Ohtoshi R."/>
            <person name="Moran D.A.P."/>
            <person name="Shinohara A."/>
            <person name="Yoshida Y."/>
            <person name="Fujiwara M."/>
            <person name="Mori M."/>
            <person name="Tomita M."/>
            <person name="Arakawa K."/>
        </authorList>
    </citation>
    <scope>NUCLEOTIDE SEQUENCE [LARGE SCALE GENOMIC DNA]</scope>
</reference>
<keyword evidence="2" id="KW-1185">Reference proteome</keyword>